<reference evidence="2 3" key="1">
    <citation type="journal article" date="2016" name="BMC Genomics">
        <title>Comparative genomics reveals Cyclospora cayetanensis possesses coccidia-like metabolism and invasion components but unique surface antigens.</title>
        <authorList>
            <person name="Liu S."/>
            <person name="Wang L."/>
            <person name="Zheng H."/>
            <person name="Xu Z."/>
            <person name="Roellig D.M."/>
            <person name="Li N."/>
            <person name="Frace M.A."/>
            <person name="Tang K."/>
            <person name="Arrowood M.J."/>
            <person name="Moss D.M."/>
            <person name="Zhang L."/>
            <person name="Feng Y."/>
            <person name="Xiao L."/>
        </authorList>
    </citation>
    <scope>NUCLEOTIDE SEQUENCE [LARGE SCALE GENOMIC DNA]</scope>
    <source>
        <strain evidence="2 3">CHN_HEN01</strain>
    </source>
</reference>
<name>A0A1D3D601_9EIME</name>
<evidence type="ECO:0000313" key="2">
    <source>
        <dbReference type="EMBL" id="OEH78881.1"/>
    </source>
</evidence>
<dbReference type="AlphaFoldDB" id="A0A1D3D601"/>
<evidence type="ECO:0000313" key="3">
    <source>
        <dbReference type="Proteomes" id="UP000095192"/>
    </source>
</evidence>
<keyword evidence="3" id="KW-1185">Reference proteome</keyword>
<evidence type="ECO:0000256" key="1">
    <source>
        <dbReference type="SAM" id="MobiDB-lite"/>
    </source>
</evidence>
<dbReference type="Proteomes" id="UP000095192">
    <property type="component" value="Unassembled WGS sequence"/>
</dbReference>
<sequence>MKGCAHKELTAAPTTLLQRNPQEQAEVLRIENRHQHTAWMLQEDPCATACPLERKGSSRVKFLQRKQTIGRPPGVTELQGDILLGKRGRRMAGCQRCEAPLADGWFLNRRESKYADTCDSVALACTEEAAEGMPARTCLSGCLPAVRDASGDGKLTACGEVSTHNATPSERHEPPSKKSEQREKGHRNASGR</sequence>
<dbReference type="VEuPathDB" id="ToxoDB:cyc_02897"/>
<accession>A0A1D3D601</accession>
<organism evidence="2 3">
    <name type="scientific">Cyclospora cayetanensis</name>
    <dbReference type="NCBI Taxonomy" id="88456"/>
    <lineage>
        <taxon>Eukaryota</taxon>
        <taxon>Sar</taxon>
        <taxon>Alveolata</taxon>
        <taxon>Apicomplexa</taxon>
        <taxon>Conoidasida</taxon>
        <taxon>Coccidia</taxon>
        <taxon>Eucoccidiorida</taxon>
        <taxon>Eimeriorina</taxon>
        <taxon>Eimeriidae</taxon>
        <taxon>Cyclospora</taxon>
    </lineage>
</organism>
<dbReference type="InParanoid" id="A0A1D3D601"/>
<comment type="caution">
    <text evidence="2">The sequence shown here is derived from an EMBL/GenBank/DDBJ whole genome shotgun (WGS) entry which is preliminary data.</text>
</comment>
<feature type="region of interest" description="Disordered" evidence="1">
    <location>
        <begin position="150"/>
        <end position="192"/>
    </location>
</feature>
<dbReference type="EMBL" id="JROU02000587">
    <property type="protein sequence ID" value="OEH78881.1"/>
    <property type="molecule type" value="Genomic_DNA"/>
</dbReference>
<gene>
    <name evidence="2" type="ORF">cyc_02897</name>
</gene>
<proteinExistence type="predicted"/>
<feature type="compositionally biased region" description="Basic and acidic residues" evidence="1">
    <location>
        <begin position="169"/>
        <end position="183"/>
    </location>
</feature>
<protein>
    <submittedName>
        <fullName evidence="2">Uncharacterized protein</fullName>
    </submittedName>
</protein>